<keyword evidence="2" id="KW-0479">Metal-binding</keyword>
<gene>
    <name evidence="6" type="ORF">K4G66_30500</name>
</gene>
<keyword evidence="4" id="KW-0862">Zinc</keyword>
<dbReference type="GO" id="GO:0046872">
    <property type="term" value="F:metal ion binding"/>
    <property type="evidence" value="ECO:0007669"/>
    <property type="project" value="UniProtKB-KW"/>
</dbReference>
<comment type="cofactor">
    <cofactor evidence="1">
        <name>Zn(2+)</name>
        <dbReference type="ChEBI" id="CHEBI:29105"/>
    </cofactor>
</comment>
<organism evidence="6">
    <name type="scientific">Roseihalotalea indica</name>
    <dbReference type="NCBI Taxonomy" id="2867963"/>
    <lineage>
        <taxon>Bacteria</taxon>
        <taxon>Pseudomonadati</taxon>
        <taxon>Bacteroidota</taxon>
        <taxon>Cytophagia</taxon>
        <taxon>Cytophagales</taxon>
        <taxon>Catalimonadaceae</taxon>
        <taxon>Roseihalotalea</taxon>
    </lineage>
</organism>
<dbReference type="PANTHER" id="PTHR15162:SF7">
    <property type="entry name" value="SUCCINYLGLUTAMATE DESUCCINYLASE"/>
    <property type="match status" value="1"/>
</dbReference>
<evidence type="ECO:0000256" key="3">
    <source>
        <dbReference type="ARBA" id="ARBA00022801"/>
    </source>
</evidence>
<accession>A0AA49GKV0</accession>
<dbReference type="EMBL" id="CP120682">
    <property type="protein sequence ID" value="WKN36697.1"/>
    <property type="molecule type" value="Genomic_DNA"/>
</dbReference>
<dbReference type="GO" id="GO:0005829">
    <property type="term" value="C:cytosol"/>
    <property type="evidence" value="ECO:0007669"/>
    <property type="project" value="TreeGrafter"/>
</dbReference>
<dbReference type="InterPro" id="IPR050178">
    <property type="entry name" value="AspA/AstE_fam"/>
</dbReference>
<dbReference type="Gene3D" id="3.40.630.10">
    <property type="entry name" value="Zn peptidases"/>
    <property type="match status" value="1"/>
</dbReference>
<proteinExistence type="predicted"/>
<evidence type="ECO:0000259" key="5">
    <source>
        <dbReference type="Pfam" id="PF24827"/>
    </source>
</evidence>
<reference evidence="6" key="1">
    <citation type="journal article" date="2023" name="Comput. Struct. Biotechnol. J.">
        <title>Discovery of a novel marine Bacteroidetes with a rich repertoire of carbohydrate-active enzymes.</title>
        <authorList>
            <person name="Chen B."/>
            <person name="Liu G."/>
            <person name="Chen Q."/>
            <person name="Wang H."/>
            <person name="Liu L."/>
            <person name="Tang K."/>
        </authorList>
    </citation>
    <scope>NUCLEOTIDE SEQUENCE</scope>
    <source>
        <strain evidence="6">TK19036</strain>
    </source>
</reference>
<evidence type="ECO:0000256" key="2">
    <source>
        <dbReference type="ARBA" id="ARBA00022723"/>
    </source>
</evidence>
<dbReference type="Pfam" id="PF24827">
    <property type="entry name" value="AstE_AspA_cat"/>
    <property type="match status" value="1"/>
</dbReference>
<evidence type="ECO:0000256" key="4">
    <source>
        <dbReference type="ARBA" id="ARBA00022833"/>
    </source>
</evidence>
<dbReference type="SUPFAM" id="SSF53187">
    <property type="entry name" value="Zn-dependent exopeptidases"/>
    <property type="match status" value="1"/>
</dbReference>
<evidence type="ECO:0000256" key="1">
    <source>
        <dbReference type="ARBA" id="ARBA00001947"/>
    </source>
</evidence>
<dbReference type="AlphaFoldDB" id="A0AA49GKV0"/>
<dbReference type="PANTHER" id="PTHR15162">
    <property type="entry name" value="ASPARTOACYLASE"/>
    <property type="match status" value="1"/>
</dbReference>
<reference evidence="6" key="2">
    <citation type="journal article" date="2024" name="Antonie Van Leeuwenhoek">
        <title>Roseihalotalea indica gen. nov., sp. nov., a halophilic Bacteroidetes from mesopelagic Southwest Indian Ocean with higher carbohydrate metabolic potential.</title>
        <authorList>
            <person name="Chen B."/>
            <person name="Zhang M."/>
            <person name="Lin D."/>
            <person name="Ye J."/>
            <person name="Tang K."/>
        </authorList>
    </citation>
    <scope>NUCLEOTIDE SEQUENCE</scope>
    <source>
        <strain evidence="6">TK19036</strain>
    </source>
</reference>
<dbReference type="InterPro" id="IPR055438">
    <property type="entry name" value="AstE_AspA_cat"/>
</dbReference>
<sequence length="323" mass="36588">MPDKPLNPDYKTTSRIIGEIKGNATQPAMVVFAGVHGNEPSGLIALERIFAKLNQRNISLNGSFYGIAANLSAIREQVRYCDEDLNRVFLKQRIEKVREGDASFSVEERELEEILKITDQIRASTNGEIYFIDCHTTSSESIPYISMNEGYEATYQFAKGIAATTVMGVEREIKGCLPEWFNKIGWHGFTFEAGQHLAPEAVESQEAIIWQGLEHAGCLSKDQCPDIFDWAHKVLYAHGEYHDTFYTVISSYRIRPDEEFVMKPGFVNLQKIHRGELLATSNGKPVLSPANAHILMPLYQKQGSFGYFIAEEIEEEYLIFKEM</sequence>
<protein>
    <submittedName>
        <fullName evidence="6">Succinylglutamate desuccinylase/aspartoacylase family protein</fullName>
    </submittedName>
</protein>
<evidence type="ECO:0000313" key="6">
    <source>
        <dbReference type="EMBL" id="WKN36697.1"/>
    </source>
</evidence>
<keyword evidence="3" id="KW-0378">Hydrolase</keyword>
<name>A0AA49GKV0_9BACT</name>
<dbReference type="GO" id="GO:0016788">
    <property type="term" value="F:hydrolase activity, acting on ester bonds"/>
    <property type="evidence" value="ECO:0007669"/>
    <property type="project" value="InterPro"/>
</dbReference>
<feature type="domain" description="Succinylglutamate desuccinylase/Aspartoacylase catalytic" evidence="5">
    <location>
        <begin position="26"/>
        <end position="196"/>
    </location>
</feature>